<dbReference type="EMBL" id="CP003600">
    <property type="protein sequence ID" value="AFY94220.1"/>
    <property type="molecule type" value="Genomic_DNA"/>
</dbReference>
<name>K9UHD6_CHAP6</name>
<dbReference type="RefSeq" id="WP_015160359.1">
    <property type="nucleotide sequence ID" value="NC_019697.1"/>
</dbReference>
<dbReference type="STRING" id="1173020.Cha6605_3210"/>
<gene>
    <name evidence="1" type="ORF">Cha6605_3210</name>
</gene>
<dbReference type="KEGG" id="cmp:Cha6605_3210"/>
<dbReference type="eggNOG" id="COG4719">
    <property type="taxonomic scope" value="Bacteria"/>
</dbReference>
<reference evidence="1 2" key="1">
    <citation type="submission" date="2012-05" db="EMBL/GenBank/DDBJ databases">
        <title>Finished chromosome of genome of Chamaesiphon sp. PCC 6605.</title>
        <authorList>
            <consortium name="US DOE Joint Genome Institute"/>
            <person name="Gugger M."/>
            <person name="Coursin T."/>
            <person name="Rippka R."/>
            <person name="Tandeau De Marsac N."/>
            <person name="Huntemann M."/>
            <person name="Wei C.-L."/>
            <person name="Han J."/>
            <person name="Detter J.C."/>
            <person name="Han C."/>
            <person name="Tapia R."/>
            <person name="Chen A."/>
            <person name="Kyrpides N."/>
            <person name="Mavromatis K."/>
            <person name="Markowitz V."/>
            <person name="Szeto E."/>
            <person name="Ivanova N."/>
            <person name="Pagani I."/>
            <person name="Pati A."/>
            <person name="Goodwin L."/>
            <person name="Nordberg H.P."/>
            <person name="Cantor M.N."/>
            <person name="Hua S.X."/>
            <person name="Woyke T."/>
            <person name="Kerfeld C.A."/>
        </authorList>
    </citation>
    <scope>NUCLEOTIDE SEQUENCE [LARGE SCALE GENOMIC DNA]</scope>
    <source>
        <strain evidence="2">ATCC 27169 / PCC 6605</strain>
    </source>
</reference>
<protein>
    <submittedName>
        <fullName evidence="1">Conserved repeat protein</fullName>
    </submittedName>
</protein>
<evidence type="ECO:0000313" key="1">
    <source>
        <dbReference type="EMBL" id="AFY94220.1"/>
    </source>
</evidence>
<dbReference type="HOGENOM" id="CLU_110275_1_0_3"/>
<sequence length="173" mass="19055">MSKFSTFTLSIVGTLAIAFLTAQLPLQARLRTPKICVDRQPITKRVALTLTADKEVITDNIITYQPISGKASVKPGDIIRYTVVAKNNSHCPLKNLILKQPIPMGTNYLKNSATAVAGAQLLFSIDGGRTFVPKPKIDGRPAPASAYNYLRWKFRRPVPTNAQITTSYKLQVK</sequence>
<dbReference type="NCBIfam" id="TIGR01451">
    <property type="entry name" value="B_ant_repeat"/>
    <property type="match status" value="1"/>
</dbReference>
<evidence type="ECO:0000313" key="2">
    <source>
        <dbReference type="Proteomes" id="UP000010366"/>
    </source>
</evidence>
<accession>K9UHD6</accession>
<dbReference type="Proteomes" id="UP000010366">
    <property type="component" value="Chromosome"/>
</dbReference>
<keyword evidence="2" id="KW-1185">Reference proteome</keyword>
<proteinExistence type="predicted"/>
<dbReference type="InterPro" id="IPR047589">
    <property type="entry name" value="DUF11_rpt"/>
</dbReference>
<dbReference type="AlphaFoldDB" id="K9UHD6"/>
<dbReference type="OrthoDB" id="484368at2"/>
<organism evidence="1 2">
    <name type="scientific">Chamaesiphon minutus (strain ATCC 27169 / PCC 6605)</name>
    <dbReference type="NCBI Taxonomy" id="1173020"/>
    <lineage>
        <taxon>Bacteria</taxon>
        <taxon>Bacillati</taxon>
        <taxon>Cyanobacteriota</taxon>
        <taxon>Cyanophyceae</taxon>
        <taxon>Gomontiellales</taxon>
        <taxon>Chamaesiphonaceae</taxon>
        <taxon>Chamaesiphon</taxon>
    </lineage>
</organism>